<dbReference type="InterPro" id="IPR001650">
    <property type="entry name" value="Helicase_C-like"/>
</dbReference>
<dbReference type="GO" id="GO:0005524">
    <property type="term" value="F:ATP binding"/>
    <property type="evidence" value="ECO:0007669"/>
    <property type="project" value="UniProtKB-KW"/>
</dbReference>
<sequence length="331" mass="37934">MSRDWTVQEIRDLVKDRFGKRPCWLQVKIALALYAKKDVVGVAATGAGKTLSFWIALLMALEDGEDKMIFVVTPLNLLGKQNVETLGKAGLSAIAVDAETLTKKPEVFKEIEDRKYHVVLINPELLMDNEDVAKLWMKPHVTKHILYFTFDEGHCVSQWNTFRNQYKHLGDLRYLIPEIIPFYVASATLPPAVLLDVAEILRLRHDMTEHIIRSNDRPEISLMVRGLTFPASNYKDLDFLIPHGYKEDDPPIPKFLVFFDNTKEAEVACHHLRKLLPSSLRKKIKYFHSTMTQAYREEELTEMKASNTWGLCCTDAFGMGMDLPDIKIVVQ</sequence>
<comment type="similarity">
    <text evidence="1">Belongs to the helicase family. RecQ subfamily.</text>
</comment>
<evidence type="ECO:0000313" key="10">
    <source>
        <dbReference type="EMBL" id="GLB39300.1"/>
    </source>
</evidence>
<keyword evidence="2" id="KW-0547">Nucleotide-binding</keyword>
<evidence type="ECO:0000256" key="3">
    <source>
        <dbReference type="ARBA" id="ARBA00022840"/>
    </source>
</evidence>
<dbReference type="Pfam" id="PF00270">
    <property type="entry name" value="DEAD"/>
    <property type="match status" value="1"/>
</dbReference>
<evidence type="ECO:0000313" key="11">
    <source>
        <dbReference type="Proteomes" id="UP001063166"/>
    </source>
</evidence>
<evidence type="ECO:0000259" key="9">
    <source>
        <dbReference type="PROSITE" id="PS51194"/>
    </source>
</evidence>
<dbReference type="SMART" id="SM00487">
    <property type="entry name" value="DEXDc"/>
    <property type="match status" value="1"/>
</dbReference>
<keyword evidence="5" id="KW-0413">Isomerase</keyword>
<dbReference type="SUPFAM" id="SSF52540">
    <property type="entry name" value="P-loop containing nucleoside triphosphate hydrolases"/>
    <property type="match status" value="1"/>
</dbReference>
<dbReference type="GO" id="GO:0009378">
    <property type="term" value="F:four-way junction helicase activity"/>
    <property type="evidence" value="ECO:0007669"/>
    <property type="project" value="TreeGrafter"/>
</dbReference>
<comment type="catalytic activity">
    <reaction evidence="6">
        <text>Couples ATP hydrolysis with the unwinding of duplex DNA by translocating in the 3'-5' direction.</text>
        <dbReference type="EC" id="5.6.2.4"/>
    </reaction>
</comment>
<feature type="domain" description="Helicase C-terminal" evidence="9">
    <location>
        <begin position="236"/>
        <end position="331"/>
    </location>
</feature>
<dbReference type="GO" id="GO:0005737">
    <property type="term" value="C:cytoplasm"/>
    <property type="evidence" value="ECO:0007669"/>
    <property type="project" value="TreeGrafter"/>
</dbReference>
<evidence type="ECO:0000256" key="7">
    <source>
        <dbReference type="ARBA" id="ARBA00034808"/>
    </source>
</evidence>
<dbReference type="EMBL" id="BRPK01000006">
    <property type="protein sequence ID" value="GLB39300.1"/>
    <property type="molecule type" value="Genomic_DNA"/>
</dbReference>
<keyword evidence="10" id="KW-0378">Hydrolase</keyword>
<organism evidence="10 11">
    <name type="scientific">Lyophyllum shimeji</name>
    <name type="common">Hon-shimeji</name>
    <name type="synonym">Tricholoma shimeji</name>
    <dbReference type="NCBI Taxonomy" id="47721"/>
    <lineage>
        <taxon>Eukaryota</taxon>
        <taxon>Fungi</taxon>
        <taxon>Dikarya</taxon>
        <taxon>Basidiomycota</taxon>
        <taxon>Agaricomycotina</taxon>
        <taxon>Agaricomycetes</taxon>
        <taxon>Agaricomycetidae</taxon>
        <taxon>Agaricales</taxon>
        <taxon>Tricholomatineae</taxon>
        <taxon>Lyophyllaceae</taxon>
        <taxon>Lyophyllum</taxon>
    </lineage>
</organism>
<evidence type="ECO:0000256" key="5">
    <source>
        <dbReference type="ARBA" id="ARBA00023235"/>
    </source>
</evidence>
<gene>
    <name evidence="10" type="ORF">LshimejAT787_0604620</name>
</gene>
<dbReference type="EC" id="5.6.2.4" evidence="7"/>
<dbReference type="PROSITE" id="PS51194">
    <property type="entry name" value="HELICASE_CTER"/>
    <property type="match status" value="1"/>
</dbReference>
<keyword evidence="10" id="KW-0347">Helicase</keyword>
<dbReference type="InterPro" id="IPR011545">
    <property type="entry name" value="DEAD/DEAH_box_helicase_dom"/>
</dbReference>
<proteinExistence type="inferred from homology"/>
<dbReference type="GO" id="GO:0000724">
    <property type="term" value="P:double-strand break repair via homologous recombination"/>
    <property type="evidence" value="ECO:0007669"/>
    <property type="project" value="TreeGrafter"/>
</dbReference>
<dbReference type="OrthoDB" id="10261556at2759"/>
<dbReference type="Pfam" id="PF00271">
    <property type="entry name" value="Helicase_C"/>
    <property type="match status" value="1"/>
</dbReference>
<keyword evidence="3" id="KW-0067">ATP-binding</keyword>
<accession>A0A9P3PMW2</accession>
<comment type="caution">
    <text evidence="10">The sequence shown here is derived from an EMBL/GenBank/DDBJ whole genome shotgun (WGS) entry which is preliminary data.</text>
</comment>
<dbReference type="AlphaFoldDB" id="A0A9P3PMW2"/>
<dbReference type="InterPro" id="IPR027417">
    <property type="entry name" value="P-loop_NTPase"/>
</dbReference>
<reference evidence="10" key="1">
    <citation type="submission" date="2022-07" db="EMBL/GenBank/DDBJ databases">
        <title>The genome of Lyophyllum shimeji provides insight into the initial evolution of ectomycorrhizal fungal genome.</title>
        <authorList>
            <person name="Kobayashi Y."/>
            <person name="Shibata T."/>
            <person name="Hirakawa H."/>
            <person name="Shigenobu S."/>
            <person name="Nishiyama T."/>
            <person name="Yamada A."/>
            <person name="Hasebe M."/>
            <person name="Kawaguchi M."/>
        </authorList>
    </citation>
    <scope>NUCLEOTIDE SEQUENCE</scope>
    <source>
        <strain evidence="10">AT787</strain>
    </source>
</reference>
<evidence type="ECO:0000256" key="6">
    <source>
        <dbReference type="ARBA" id="ARBA00034617"/>
    </source>
</evidence>
<dbReference type="Proteomes" id="UP001063166">
    <property type="component" value="Unassembled WGS sequence"/>
</dbReference>
<protein>
    <recommendedName>
        <fullName evidence="7">DNA 3'-5' helicase</fullName>
        <ecNumber evidence="7">5.6.2.4</ecNumber>
    </recommendedName>
</protein>
<dbReference type="GO" id="GO:0003677">
    <property type="term" value="F:DNA binding"/>
    <property type="evidence" value="ECO:0007669"/>
    <property type="project" value="UniProtKB-KW"/>
</dbReference>
<evidence type="ECO:0000256" key="2">
    <source>
        <dbReference type="ARBA" id="ARBA00022741"/>
    </source>
</evidence>
<name>A0A9P3PMW2_LYOSH</name>
<evidence type="ECO:0000256" key="4">
    <source>
        <dbReference type="ARBA" id="ARBA00023125"/>
    </source>
</evidence>
<evidence type="ECO:0000256" key="1">
    <source>
        <dbReference type="ARBA" id="ARBA00005446"/>
    </source>
</evidence>
<dbReference type="PANTHER" id="PTHR13710">
    <property type="entry name" value="DNA HELICASE RECQ FAMILY MEMBER"/>
    <property type="match status" value="1"/>
</dbReference>
<dbReference type="GO" id="GO:0043138">
    <property type="term" value="F:3'-5' DNA helicase activity"/>
    <property type="evidence" value="ECO:0007669"/>
    <property type="project" value="UniProtKB-EC"/>
</dbReference>
<evidence type="ECO:0000259" key="8">
    <source>
        <dbReference type="PROSITE" id="PS51192"/>
    </source>
</evidence>
<keyword evidence="4" id="KW-0238">DNA-binding</keyword>
<keyword evidence="11" id="KW-1185">Reference proteome</keyword>
<dbReference type="PANTHER" id="PTHR13710:SF105">
    <property type="entry name" value="ATP-DEPENDENT DNA HELICASE Q1"/>
    <property type="match status" value="1"/>
</dbReference>
<dbReference type="PROSITE" id="PS51192">
    <property type="entry name" value="HELICASE_ATP_BIND_1"/>
    <property type="match status" value="1"/>
</dbReference>
<dbReference type="InterPro" id="IPR014001">
    <property type="entry name" value="Helicase_ATP-bd"/>
</dbReference>
<dbReference type="GO" id="GO:0005694">
    <property type="term" value="C:chromosome"/>
    <property type="evidence" value="ECO:0007669"/>
    <property type="project" value="TreeGrafter"/>
</dbReference>
<dbReference type="Gene3D" id="3.40.50.300">
    <property type="entry name" value="P-loop containing nucleotide triphosphate hydrolases"/>
    <property type="match status" value="2"/>
</dbReference>
<feature type="domain" description="Helicase ATP-binding" evidence="8">
    <location>
        <begin position="30"/>
        <end position="207"/>
    </location>
</feature>